<dbReference type="Pfam" id="PF14310">
    <property type="entry name" value="Fn3-like"/>
    <property type="match status" value="1"/>
</dbReference>
<dbReference type="EMBL" id="CP051128">
    <property type="protein sequence ID" value="QIZ10795.1"/>
    <property type="molecule type" value="Genomic_DNA"/>
</dbReference>
<evidence type="ECO:0000256" key="2">
    <source>
        <dbReference type="ARBA" id="ARBA00022801"/>
    </source>
</evidence>
<dbReference type="PANTHER" id="PTHR42715">
    <property type="entry name" value="BETA-GLUCOSIDASE"/>
    <property type="match status" value="1"/>
</dbReference>
<dbReference type="InterPro" id="IPR036881">
    <property type="entry name" value="Glyco_hydro_3_C_sf"/>
</dbReference>
<dbReference type="Pfam" id="PF00933">
    <property type="entry name" value="Glyco_hydro_3"/>
    <property type="match status" value="1"/>
</dbReference>
<gene>
    <name evidence="6" type="ORF">HFZ78_05825</name>
</gene>
<dbReference type="InterPro" id="IPR001764">
    <property type="entry name" value="Glyco_hydro_3_N"/>
</dbReference>
<evidence type="ECO:0000256" key="1">
    <source>
        <dbReference type="ARBA" id="ARBA00005336"/>
    </source>
</evidence>
<accession>A0A6H1PBE6</accession>
<dbReference type="InterPro" id="IPR019800">
    <property type="entry name" value="Glyco_hydro_3_AS"/>
</dbReference>
<keyword evidence="4" id="KW-0326">Glycosidase</keyword>
<dbReference type="Pfam" id="PF01915">
    <property type="entry name" value="Glyco_hydro_3_C"/>
    <property type="match status" value="1"/>
</dbReference>
<dbReference type="PANTHER" id="PTHR42715:SF10">
    <property type="entry name" value="BETA-GLUCOSIDASE"/>
    <property type="match status" value="1"/>
</dbReference>
<evidence type="ECO:0000259" key="5">
    <source>
        <dbReference type="SMART" id="SM01217"/>
    </source>
</evidence>
<keyword evidence="2 4" id="KW-0378">Hydrolase</keyword>
<organism evidence="6 7">
    <name type="scientific">Priestia megaterium</name>
    <name type="common">Bacillus megaterium</name>
    <dbReference type="NCBI Taxonomy" id="1404"/>
    <lineage>
        <taxon>Bacteria</taxon>
        <taxon>Bacillati</taxon>
        <taxon>Bacillota</taxon>
        <taxon>Bacilli</taxon>
        <taxon>Bacillales</taxon>
        <taxon>Bacillaceae</taxon>
        <taxon>Priestia</taxon>
    </lineage>
</organism>
<dbReference type="GO" id="GO:0008422">
    <property type="term" value="F:beta-glucosidase activity"/>
    <property type="evidence" value="ECO:0007669"/>
    <property type="project" value="UniProtKB-ARBA"/>
</dbReference>
<evidence type="ECO:0000313" key="7">
    <source>
        <dbReference type="Proteomes" id="UP000501868"/>
    </source>
</evidence>
<dbReference type="SMART" id="SM01217">
    <property type="entry name" value="Fn3_like"/>
    <property type="match status" value="1"/>
</dbReference>
<dbReference type="InterPro" id="IPR026891">
    <property type="entry name" value="Fn3-like"/>
</dbReference>
<dbReference type="Gene3D" id="3.40.50.1700">
    <property type="entry name" value="Glycoside hydrolase family 3 C-terminal domain"/>
    <property type="match status" value="1"/>
</dbReference>
<reference evidence="6 7" key="2">
    <citation type="submission" date="2020-04" db="EMBL/GenBank/DDBJ databases">
        <authorList>
            <person name="Fomenkov A."/>
            <person name="Anton B.P."/>
            <person name="Roberts R.J."/>
        </authorList>
    </citation>
    <scope>NUCLEOTIDE SEQUENCE [LARGE SCALE GENOMIC DNA]</scope>
    <source>
        <strain evidence="6 7">S2</strain>
    </source>
</reference>
<proteinExistence type="inferred from homology"/>
<dbReference type="AlphaFoldDB" id="A0A6H1PBE6"/>
<dbReference type="Proteomes" id="UP000501868">
    <property type="component" value="Chromosome"/>
</dbReference>
<dbReference type="InterPro" id="IPR017853">
    <property type="entry name" value="GH"/>
</dbReference>
<keyword evidence="3" id="KW-0119">Carbohydrate metabolism</keyword>
<dbReference type="PROSITE" id="PS00775">
    <property type="entry name" value="GLYCOSYL_HYDROL_F3"/>
    <property type="match status" value="1"/>
</dbReference>
<dbReference type="InterPro" id="IPR050288">
    <property type="entry name" value="Cellulose_deg_GH3"/>
</dbReference>
<dbReference type="Gene3D" id="3.20.20.300">
    <property type="entry name" value="Glycoside hydrolase, family 3, N-terminal domain"/>
    <property type="match status" value="1"/>
</dbReference>
<dbReference type="SUPFAM" id="SSF52279">
    <property type="entry name" value="Beta-D-glucan exohydrolase, C-terminal domain"/>
    <property type="match status" value="1"/>
</dbReference>
<sequence>MLVDQASIPAVIRAMTLDEKVDLIGGAGAAVTGAAGGTFPIPRLGIPKLTFADGPAGLRFGSTANKSTTGFPIPSALSASFNKDLMYQVSSAMGKETLDYGVDVILGPALNIHRDPRGGRNFEYYSEDPYLSGEMAAEFTKGVQDQGVGVSMKHYAANNQETNRQSVNEIISERALREIYLAGFERVVKEANPWTVMSSYNSINGPFSAHNSWLLNDVLRSDWGFNGMVMTDWGGSKQNGVAMLNGGNDLSMPSLNAVGKAAVKAAILDGSLPEEKLDTAIENILNLVVKSPTFKKLSSVDDTKQSVSADLAAANAKLSREAAPEGMVLLKNKNKALPFTDKVKKVGLVGNSYTMPSCGFGTPASACTTDNAATKMFLMGTGSAYVTPTHTVQLPEGLKNGGYTPVYSNASGTEINENLTIEDAEYMANNSDIGVVVIARGSGEGADGNSTTFEPTTKELDLIKKVSEAYHAVNKKVVVVLNVGAPFNTADWKDYADSILLSWQPGMEAGNALTDVLSGIANPSGKLPATFPAHLEDAPSYANFPSSDGNPNLVKYNEDIYVGYRYYSTFNVPTAYEFGYGLSYTTFDYSDFKLNKDNLSNKIKVSFKVTNSGSFSGKEAPQLYVSAPDGKLEKPSIELKAFTKTRELKPGQKETVNFFISPKDIASFDEDTSSWILEKGTYMFHVGSSSKDFRGTLTFNMDKDQVIETVNNKGPEVELERLSKFNQ</sequence>
<dbReference type="PRINTS" id="PR00133">
    <property type="entry name" value="GLHYDRLASE3"/>
</dbReference>
<reference evidence="6 7" key="1">
    <citation type="submission" date="2020-04" db="EMBL/GenBank/DDBJ databases">
        <title>Genome-Wide Identification of 5-Methylcytosine Sites in Bacterial Genomes By High-Throughput Sequencing of MspJI Restriction Fragments.</title>
        <authorList>
            <person name="Wu V."/>
        </authorList>
    </citation>
    <scope>NUCLEOTIDE SEQUENCE [LARGE SCALE GENOMIC DNA]</scope>
    <source>
        <strain evidence="6 7">S2</strain>
    </source>
</reference>
<dbReference type="GO" id="GO:0005975">
    <property type="term" value="P:carbohydrate metabolic process"/>
    <property type="evidence" value="ECO:0007669"/>
    <property type="project" value="InterPro"/>
</dbReference>
<dbReference type="FunFam" id="2.60.40.10:FF:000495">
    <property type="entry name" value="Periplasmic beta-glucosidase"/>
    <property type="match status" value="1"/>
</dbReference>
<protein>
    <submittedName>
        <fullName evidence="6">Beta-glucosidase</fullName>
    </submittedName>
</protein>
<dbReference type="InterPro" id="IPR013783">
    <property type="entry name" value="Ig-like_fold"/>
</dbReference>
<dbReference type="InterPro" id="IPR002772">
    <property type="entry name" value="Glyco_hydro_3_C"/>
</dbReference>
<feature type="domain" description="Fibronectin type III-like" evidence="5">
    <location>
        <begin position="619"/>
        <end position="690"/>
    </location>
</feature>
<evidence type="ECO:0000313" key="6">
    <source>
        <dbReference type="EMBL" id="QIZ10795.1"/>
    </source>
</evidence>
<comment type="similarity">
    <text evidence="1 4">Belongs to the glycosyl hydrolase 3 family.</text>
</comment>
<dbReference type="SUPFAM" id="SSF51445">
    <property type="entry name" value="(Trans)glycosidases"/>
    <property type="match status" value="1"/>
</dbReference>
<dbReference type="Gene3D" id="2.60.40.10">
    <property type="entry name" value="Immunoglobulins"/>
    <property type="match status" value="1"/>
</dbReference>
<evidence type="ECO:0000256" key="4">
    <source>
        <dbReference type="RuleBase" id="RU361161"/>
    </source>
</evidence>
<name>A0A6H1PBE6_PRIMG</name>
<evidence type="ECO:0000256" key="3">
    <source>
        <dbReference type="ARBA" id="ARBA00023277"/>
    </source>
</evidence>
<dbReference type="InterPro" id="IPR036962">
    <property type="entry name" value="Glyco_hydro_3_N_sf"/>
</dbReference>